<proteinExistence type="inferred from homology"/>
<dbReference type="SUPFAM" id="SSF47598">
    <property type="entry name" value="Ribbon-helix-helix"/>
    <property type="match status" value="1"/>
</dbReference>
<organism evidence="5 6">
    <name type="scientific">Litoribacillus peritrichatus</name>
    <dbReference type="NCBI Taxonomy" id="718191"/>
    <lineage>
        <taxon>Bacteria</taxon>
        <taxon>Pseudomonadati</taxon>
        <taxon>Pseudomonadota</taxon>
        <taxon>Gammaproteobacteria</taxon>
        <taxon>Oceanospirillales</taxon>
        <taxon>Oceanospirillaceae</taxon>
        <taxon>Litoribacillus</taxon>
    </lineage>
</organism>
<dbReference type="InterPro" id="IPR010985">
    <property type="entry name" value="Ribbon_hlx_hlx"/>
</dbReference>
<evidence type="ECO:0000313" key="6">
    <source>
        <dbReference type="Proteomes" id="UP001501565"/>
    </source>
</evidence>
<dbReference type="NCBIfam" id="TIGR02606">
    <property type="entry name" value="antidote_CC2985"/>
    <property type="match status" value="1"/>
</dbReference>
<keyword evidence="6" id="KW-1185">Reference proteome</keyword>
<dbReference type="PANTHER" id="PTHR36582">
    <property type="entry name" value="ANTITOXIN PARD"/>
    <property type="match status" value="1"/>
</dbReference>
<evidence type="ECO:0000256" key="2">
    <source>
        <dbReference type="ARBA" id="ARBA00017940"/>
    </source>
</evidence>
<keyword evidence="3" id="KW-1277">Toxin-antitoxin system</keyword>
<dbReference type="EMBL" id="BAABBN010000004">
    <property type="protein sequence ID" value="GAA3916448.1"/>
    <property type="molecule type" value="Genomic_DNA"/>
</dbReference>
<evidence type="ECO:0000256" key="4">
    <source>
        <dbReference type="ARBA" id="ARBA00037106"/>
    </source>
</evidence>
<dbReference type="InterPro" id="IPR038296">
    <property type="entry name" value="ParD_sf"/>
</dbReference>
<dbReference type="Proteomes" id="UP001501565">
    <property type="component" value="Unassembled WGS sequence"/>
</dbReference>
<name>A0ABP7MAX3_9GAMM</name>
<accession>A0ABP7MAX3</accession>
<comment type="similarity">
    <text evidence="1">Belongs to the ParD antitoxin family.</text>
</comment>
<dbReference type="PANTHER" id="PTHR36582:SF2">
    <property type="entry name" value="ANTITOXIN PARD"/>
    <property type="match status" value="1"/>
</dbReference>
<comment type="caution">
    <text evidence="5">The sequence shown here is derived from an EMBL/GenBank/DDBJ whole genome shotgun (WGS) entry which is preliminary data.</text>
</comment>
<dbReference type="RefSeq" id="WP_344795913.1">
    <property type="nucleotide sequence ID" value="NZ_BAABBN010000004.1"/>
</dbReference>
<gene>
    <name evidence="5" type="ORF">GCM10022277_08970</name>
</gene>
<dbReference type="Gene3D" id="6.10.10.120">
    <property type="entry name" value="Antitoxin ParD1-like"/>
    <property type="match status" value="1"/>
</dbReference>
<evidence type="ECO:0000313" key="5">
    <source>
        <dbReference type="EMBL" id="GAA3916448.1"/>
    </source>
</evidence>
<evidence type="ECO:0000256" key="1">
    <source>
        <dbReference type="ARBA" id="ARBA00008580"/>
    </source>
</evidence>
<comment type="function">
    <text evidence="4">Antitoxin component of a type II toxin-antitoxin (TA) system. Neutralizes the effect of toxin ParE.</text>
</comment>
<dbReference type="InterPro" id="IPR022789">
    <property type="entry name" value="ParD"/>
</dbReference>
<reference evidence="6" key="1">
    <citation type="journal article" date="2019" name="Int. J. Syst. Evol. Microbiol.">
        <title>The Global Catalogue of Microorganisms (GCM) 10K type strain sequencing project: providing services to taxonomists for standard genome sequencing and annotation.</title>
        <authorList>
            <consortium name="The Broad Institute Genomics Platform"/>
            <consortium name="The Broad Institute Genome Sequencing Center for Infectious Disease"/>
            <person name="Wu L."/>
            <person name="Ma J."/>
        </authorList>
    </citation>
    <scope>NUCLEOTIDE SEQUENCE [LARGE SCALE GENOMIC DNA]</scope>
    <source>
        <strain evidence="6">JCM 17551</strain>
    </source>
</reference>
<dbReference type="Pfam" id="PF03693">
    <property type="entry name" value="ParD_antitoxin"/>
    <property type="match status" value="1"/>
</dbReference>
<protein>
    <recommendedName>
        <fullName evidence="2">Antitoxin ParD</fullName>
    </recommendedName>
</protein>
<evidence type="ECO:0000256" key="3">
    <source>
        <dbReference type="ARBA" id="ARBA00022649"/>
    </source>
</evidence>
<sequence length="79" mass="8924">MSKNTSITLGQHFDGFISQQIAEGRFASASEVVRAGLRLLEDNENKIAVLRKMLDEGERSGRTEYNYDDLMNEIDEELG</sequence>